<dbReference type="PANTHER" id="PTHR33542">
    <property type="entry name" value="SIROHYDROCHLORIN FERROCHELATASE, CHLOROPLASTIC"/>
    <property type="match status" value="1"/>
</dbReference>
<dbReference type="PANTHER" id="PTHR33542:SF3">
    <property type="entry name" value="SIROHYDROCHLORIN FERROCHELATASE, CHLOROPLASTIC"/>
    <property type="match status" value="1"/>
</dbReference>
<evidence type="ECO:0000313" key="5">
    <source>
        <dbReference type="EMBL" id="TSA83894.1"/>
    </source>
</evidence>
<gene>
    <name evidence="5" type="ORF">FNU79_11775</name>
</gene>
<dbReference type="InterPro" id="IPR002762">
    <property type="entry name" value="CbiX-like"/>
</dbReference>
<proteinExistence type="predicted"/>
<evidence type="ECO:0000259" key="3">
    <source>
        <dbReference type="Pfam" id="PF18009"/>
    </source>
</evidence>
<protein>
    <submittedName>
        <fullName evidence="5">Cobalamin biosynthesis protein CbiX</fullName>
    </submittedName>
</protein>
<dbReference type="Gene3D" id="3.40.50.1400">
    <property type="match status" value="2"/>
</dbReference>
<dbReference type="GO" id="GO:0046872">
    <property type="term" value="F:metal ion binding"/>
    <property type="evidence" value="ECO:0007669"/>
    <property type="project" value="UniProtKB-KW"/>
</dbReference>
<dbReference type="InterPro" id="IPR050963">
    <property type="entry name" value="Sirohydro_Cobaltochel/CbiX"/>
</dbReference>
<dbReference type="Proteomes" id="UP000316092">
    <property type="component" value="Unassembled WGS sequence"/>
</dbReference>
<dbReference type="Gene3D" id="3.30.1360.190">
    <property type="match status" value="1"/>
</dbReference>
<dbReference type="Pfam" id="PF18009">
    <property type="entry name" value="Fer4_23"/>
    <property type="match status" value="1"/>
</dbReference>
<dbReference type="Pfam" id="PF01903">
    <property type="entry name" value="CbiX"/>
    <property type="match status" value="2"/>
</dbReference>
<dbReference type="Pfam" id="PF18069">
    <property type="entry name" value="DR2241"/>
    <property type="match status" value="1"/>
</dbReference>
<dbReference type="RefSeq" id="WP_143721025.1">
    <property type="nucleotide sequence ID" value="NZ_VKDB01000012.1"/>
</dbReference>
<dbReference type="InterPro" id="IPR041181">
    <property type="entry name" value="DR2241_middle"/>
</dbReference>
<dbReference type="Gene3D" id="3.30.70.2320">
    <property type="match status" value="1"/>
</dbReference>
<feature type="domain" description="DR2241 4Fe-4S iron-sulfur cluster binding" evidence="3">
    <location>
        <begin position="381"/>
        <end position="459"/>
    </location>
</feature>
<keyword evidence="1" id="KW-0479">Metal-binding</keyword>
<comment type="caution">
    <text evidence="5">The sequence shown here is derived from an EMBL/GenBank/DDBJ whole genome shotgun (WGS) entry which is preliminary data.</text>
</comment>
<dbReference type="CDD" id="cd03416">
    <property type="entry name" value="CbiX_SirB_N"/>
    <property type="match status" value="2"/>
</dbReference>
<dbReference type="SUPFAM" id="SSF53800">
    <property type="entry name" value="Chelatase"/>
    <property type="match status" value="1"/>
</dbReference>
<keyword evidence="2" id="KW-0456">Lyase</keyword>
<dbReference type="OrthoDB" id="1489951at2"/>
<dbReference type="AlphaFoldDB" id="A0A553UUL8"/>
<evidence type="ECO:0000256" key="1">
    <source>
        <dbReference type="ARBA" id="ARBA00022723"/>
    </source>
</evidence>
<keyword evidence="6" id="KW-1185">Reference proteome</keyword>
<sequence length="473" mass="52374">MRSLVLIGHGSHLNPESAAAVYAYADLLRSHGLFDEVVEGYWKEEPSLRQVLRTVRYTDVTVIPMFISEGYFTETVIPRELGLGHQGPVPPSGVARIIGGRTVRYTLPYGVHPRMSEVIVARAHEAYPDLNAEDTALIVLGHGTTRNENSNKIVYQNAERLRQSGKFAEVHAFFLDEEPKITGWQQHVKAKNIVLVPFFASEGWHTLETIPEDIGLTGEVTVFERPGTEGQTQTMYYSKPVGTHPAIAEVIVQLAEEAHGASDRGGDLERGHQDAWNAVRQRLSVGPLRIGEVLLRSMAGMVEIRHALDEGKANEGLKTVVTPEGVRDQVRLDEGGEYRPVHTLRNLARGWRAVLSEQDFPRALHFLYPAVVEESYAQHHHALRCTPWAATARRQTGIYAKVQKATPQQVETVASEICGGCLKTRLWADETLHQTFFDGVPGGIPCAEACTLLVAEVREEVSGKRGQKAEASH</sequence>
<dbReference type="NCBIfam" id="NF002671">
    <property type="entry name" value="PRK02395.1-3"/>
    <property type="match status" value="1"/>
</dbReference>
<name>A0A553UUL8_9DEIO</name>
<reference evidence="5 6" key="1">
    <citation type="submission" date="2019-07" db="EMBL/GenBank/DDBJ databases">
        <title>Deinococcus detaillus sp. nov., isolated from humus soil in Antarctica.</title>
        <authorList>
            <person name="Zhang K."/>
        </authorList>
    </citation>
    <scope>NUCLEOTIDE SEQUENCE [LARGE SCALE GENOMIC DNA]</scope>
    <source>
        <strain evidence="5 6">H1</strain>
    </source>
</reference>
<dbReference type="InterPro" id="IPR041346">
    <property type="entry name" value="DR2241_Fer4"/>
</dbReference>
<dbReference type="EMBL" id="VKDB01000012">
    <property type="protein sequence ID" value="TSA83894.1"/>
    <property type="molecule type" value="Genomic_DNA"/>
</dbReference>
<dbReference type="NCBIfam" id="NF002672">
    <property type="entry name" value="PRK02395.1-4"/>
    <property type="match status" value="1"/>
</dbReference>
<evidence type="ECO:0000256" key="2">
    <source>
        <dbReference type="ARBA" id="ARBA00023239"/>
    </source>
</evidence>
<feature type="domain" description="DR2241 stabilising" evidence="4">
    <location>
        <begin position="272"/>
        <end position="378"/>
    </location>
</feature>
<evidence type="ECO:0000259" key="4">
    <source>
        <dbReference type="Pfam" id="PF18069"/>
    </source>
</evidence>
<dbReference type="GO" id="GO:0016829">
    <property type="term" value="F:lyase activity"/>
    <property type="evidence" value="ECO:0007669"/>
    <property type="project" value="UniProtKB-KW"/>
</dbReference>
<evidence type="ECO:0000313" key="6">
    <source>
        <dbReference type="Proteomes" id="UP000316092"/>
    </source>
</evidence>
<organism evidence="5 6">
    <name type="scientific">Deinococcus detaillensis</name>
    <dbReference type="NCBI Taxonomy" id="2592048"/>
    <lineage>
        <taxon>Bacteria</taxon>
        <taxon>Thermotogati</taxon>
        <taxon>Deinococcota</taxon>
        <taxon>Deinococci</taxon>
        <taxon>Deinococcales</taxon>
        <taxon>Deinococcaceae</taxon>
        <taxon>Deinococcus</taxon>
    </lineage>
</organism>
<accession>A0A553UUL8</accession>